<protein>
    <submittedName>
        <fullName evidence="1">Uncharacterized protein</fullName>
    </submittedName>
</protein>
<sequence>MFPSITTALAQESLARKSSSVISVAPSASELAAGMGREDGRGEPSSCGYLLPHPRHSLDRNLQVYLGRIHRAGADAGGGSVDGLVVVDVTDDVAHVHGYDAAIPKLSEVRGRADLGVLLRGRRRHHL</sequence>
<accession>C0PLQ0</accession>
<dbReference type="AlphaFoldDB" id="C0PLQ0"/>
<organism evidence="1">
    <name type="scientific">Zea mays</name>
    <name type="common">Maize</name>
    <dbReference type="NCBI Taxonomy" id="4577"/>
    <lineage>
        <taxon>Eukaryota</taxon>
        <taxon>Viridiplantae</taxon>
        <taxon>Streptophyta</taxon>
        <taxon>Embryophyta</taxon>
        <taxon>Tracheophyta</taxon>
        <taxon>Spermatophyta</taxon>
        <taxon>Magnoliopsida</taxon>
        <taxon>Liliopsida</taxon>
        <taxon>Poales</taxon>
        <taxon>Poaceae</taxon>
        <taxon>PACMAD clade</taxon>
        <taxon>Panicoideae</taxon>
        <taxon>Andropogonodae</taxon>
        <taxon>Andropogoneae</taxon>
        <taxon>Tripsacinae</taxon>
        <taxon>Zea</taxon>
    </lineage>
</organism>
<reference evidence="1" key="2">
    <citation type="submission" date="2012-06" db="EMBL/GenBank/DDBJ databases">
        <authorList>
            <person name="Yu Y."/>
            <person name="Currie J."/>
            <person name="Lomeli R."/>
            <person name="Angelova A."/>
            <person name="Collura K."/>
            <person name="Wissotski M."/>
            <person name="Campos D."/>
            <person name="Kudrna D."/>
            <person name="Golser W."/>
            <person name="Ashely E."/>
            <person name="Descour A."/>
            <person name="Fernandes J."/>
            <person name="Soderlund C."/>
            <person name="Walbot V."/>
        </authorList>
    </citation>
    <scope>NUCLEOTIDE SEQUENCE</scope>
    <source>
        <strain evidence="1">B73</strain>
    </source>
</reference>
<evidence type="ECO:0000313" key="1">
    <source>
        <dbReference type="EMBL" id="ACN36116.1"/>
    </source>
</evidence>
<dbReference type="HOGENOM" id="CLU_1973744_0_0_1"/>
<name>C0PLQ0_MAIZE</name>
<reference evidence="1" key="1">
    <citation type="journal article" date="2009" name="PLoS Genet.">
        <title>Sequencing, mapping, and analysis of 27,455 maize full-length cDNAs.</title>
        <authorList>
            <person name="Soderlund C."/>
            <person name="Descour A."/>
            <person name="Kudrna D."/>
            <person name="Bomhoff M."/>
            <person name="Boyd L."/>
            <person name="Currie J."/>
            <person name="Angelova A."/>
            <person name="Collura K."/>
            <person name="Wissotski M."/>
            <person name="Ashley E."/>
            <person name="Morrow D."/>
            <person name="Fernandes J."/>
            <person name="Walbot V."/>
            <person name="Yu Y."/>
        </authorList>
    </citation>
    <scope>NUCLEOTIDE SEQUENCE</scope>
    <source>
        <strain evidence="1">B73</strain>
    </source>
</reference>
<dbReference type="EMBL" id="BT069219">
    <property type="protein sequence ID" value="ACN36116.1"/>
    <property type="molecule type" value="mRNA"/>
</dbReference>
<proteinExistence type="evidence at transcript level"/>